<dbReference type="PANTHER" id="PTHR43581">
    <property type="entry name" value="ATP/GTP PHOSPHATASE"/>
    <property type="match status" value="1"/>
</dbReference>
<organism evidence="2 3">
    <name type="scientific">Sutterella parvirubra YIT 11816</name>
    <dbReference type="NCBI Taxonomy" id="762967"/>
    <lineage>
        <taxon>Bacteria</taxon>
        <taxon>Pseudomonadati</taxon>
        <taxon>Pseudomonadota</taxon>
        <taxon>Betaproteobacteria</taxon>
        <taxon>Burkholderiales</taxon>
        <taxon>Sutterellaceae</taxon>
        <taxon>Sutterella</taxon>
    </lineage>
</organism>
<dbReference type="PATRIC" id="fig|762967.3.peg.1097"/>
<evidence type="ECO:0000259" key="1">
    <source>
        <dbReference type="Pfam" id="PF13476"/>
    </source>
</evidence>
<dbReference type="EMBL" id="AFBQ01000196">
    <property type="protein sequence ID" value="EHY31229.1"/>
    <property type="molecule type" value="Genomic_DNA"/>
</dbReference>
<dbReference type="Proteomes" id="UP000004956">
    <property type="component" value="Unassembled WGS sequence"/>
</dbReference>
<comment type="caution">
    <text evidence="2">The sequence shown here is derived from an EMBL/GenBank/DDBJ whole genome shotgun (WGS) entry which is preliminary data.</text>
</comment>
<accession>H3KF76</accession>
<dbReference type="AlphaFoldDB" id="H3KF76"/>
<proteinExistence type="predicted"/>
<dbReference type="GO" id="GO:0006302">
    <property type="term" value="P:double-strand break repair"/>
    <property type="evidence" value="ECO:0007669"/>
    <property type="project" value="InterPro"/>
</dbReference>
<evidence type="ECO:0000313" key="3">
    <source>
        <dbReference type="Proteomes" id="UP000004956"/>
    </source>
</evidence>
<dbReference type="HOGENOM" id="CLU_030088_0_0_4"/>
<dbReference type="OrthoDB" id="5468457at2"/>
<keyword evidence="3" id="KW-1185">Reference proteome</keyword>
<name>H3KF76_9BURK</name>
<feature type="domain" description="Rad50/SbcC-type AAA" evidence="1">
    <location>
        <begin position="4"/>
        <end position="58"/>
    </location>
</feature>
<reference evidence="2 3" key="1">
    <citation type="submission" date="2011-11" db="EMBL/GenBank/DDBJ databases">
        <authorList>
            <person name="Weinstock G."/>
            <person name="Sodergren E."/>
            <person name="Clifton S."/>
            <person name="Fulton L."/>
            <person name="Fulton B."/>
            <person name="Courtney L."/>
            <person name="Fronick C."/>
            <person name="Harrison M."/>
            <person name="Strong C."/>
            <person name="Farmer C."/>
            <person name="Delahaunty K."/>
            <person name="Markovic C."/>
            <person name="Hall O."/>
            <person name="Minx P."/>
            <person name="Tomlinson C."/>
            <person name="Mitreva M."/>
            <person name="Hou S."/>
            <person name="Chen J."/>
            <person name="Wollam A."/>
            <person name="Pepin K.H."/>
            <person name="Johnson M."/>
            <person name="Bhonagiri V."/>
            <person name="Zhang X."/>
            <person name="Suruliraj S."/>
            <person name="Warren W."/>
            <person name="Chinwalla A."/>
            <person name="Mardis E.R."/>
            <person name="Wilson R.K."/>
        </authorList>
    </citation>
    <scope>NUCLEOTIDE SEQUENCE [LARGE SCALE GENOMIC DNA]</scope>
    <source>
        <strain evidence="2 3">YIT 11816</strain>
    </source>
</reference>
<dbReference type="InterPro" id="IPR051396">
    <property type="entry name" value="Bact_Antivir_Def_Nuclease"/>
</dbReference>
<dbReference type="GO" id="GO:0016887">
    <property type="term" value="F:ATP hydrolysis activity"/>
    <property type="evidence" value="ECO:0007669"/>
    <property type="project" value="InterPro"/>
</dbReference>
<dbReference type="InterPro" id="IPR038729">
    <property type="entry name" value="Rad50/SbcC_AAA"/>
</dbReference>
<sequence length="425" mass="47983">MINRLHLKNVGLFADEELHFAPRLNLITGGNGLGKSFLLNLTWFALTGVWPKNVQPSLPGGLMALPTDLNAEASLEASFDGADGETALRSRFERGDWRWSRRDTSVHSSDVLIWATADGGFALWDPSRNGPKAQAQGLPPAHILTDDQVMNGLPDTDLKWLCMGFVRDGLLWWGDRYFEEELNLFTKVLAALSDADGPMTLERARLVDPLDIRRIPVIGMPDGVRVPVTHASTGVRKVVKLAYMLVWQWTEHVRTRDALGLPPARRIVLLWDDADAGLSPRRQREVLPGLMRAMKHLPGEPDVQFVVTTRSPLVMSSVEVDFRSDEDRWFDLDGEEGRAKVRAREYLPMGGVGNWLTSEAFDLPTEYSVGTERVLEEAKALMRRWRDVPAEELLEMTKKLGKVLPDADPYWINWNRMLFRRGIEP</sequence>
<gene>
    <name evidence="2" type="ORF">HMPREF9440_01393</name>
</gene>
<protein>
    <recommendedName>
        <fullName evidence="1">Rad50/SbcC-type AAA domain-containing protein</fullName>
    </recommendedName>
</protein>
<dbReference type="Gene3D" id="3.40.50.300">
    <property type="entry name" value="P-loop containing nucleotide triphosphate hydrolases"/>
    <property type="match status" value="2"/>
</dbReference>
<evidence type="ECO:0000313" key="2">
    <source>
        <dbReference type="EMBL" id="EHY31229.1"/>
    </source>
</evidence>
<dbReference type="InterPro" id="IPR027417">
    <property type="entry name" value="P-loop_NTPase"/>
</dbReference>
<dbReference type="RefSeq" id="WP_008542323.1">
    <property type="nucleotide sequence ID" value="NZ_JH604965.1"/>
</dbReference>
<dbReference type="PANTHER" id="PTHR43581:SF4">
    <property type="entry name" value="ATP_GTP PHOSPHATASE"/>
    <property type="match status" value="1"/>
</dbReference>
<dbReference type="SUPFAM" id="SSF52540">
    <property type="entry name" value="P-loop containing nucleoside triphosphate hydrolases"/>
    <property type="match status" value="1"/>
</dbReference>
<dbReference type="Pfam" id="PF13476">
    <property type="entry name" value="AAA_23"/>
    <property type="match status" value="1"/>
</dbReference>